<evidence type="ECO:0000256" key="3">
    <source>
        <dbReference type="PROSITE-ProRule" id="PRU00192"/>
    </source>
</evidence>
<gene>
    <name evidence="8" type="ORF">PPYR_08282</name>
</gene>
<keyword evidence="9" id="KW-1185">Reference proteome</keyword>
<dbReference type="InterPro" id="IPR001478">
    <property type="entry name" value="PDZ"/>
</dbReference>
<dbReference type="SMART" id="SM00569">
    <property type="entry name" value="L27"/>
    <property type="match status" value="2"/>
</dbReference>
<dbReference type="PROSITE" id="PS50052">
    <property type="entry name" value="GUANYLATE_KINASE_2"/>
    <property type="match status" value="1"/>
</dbReference>
<proteinExistence type="inferred from homology"/>
<dbReference type="Gene3D" id="2.30.42.10">
    <property type="match status" value="1"/>
</dbReference>
<dbReference type="PROSITE" id="PS50106">
    <property type="entry name" value="PDZ"/>
    <property type="match status" value="1"/>
</dbReference>
<accession>A0A5N4AJA2</accession>
<dbReference type="FunFam" id="2.30.30.40:FF:000069">
    <property type="entry name" value="MAGUK p55 subfamily member 6"/>
    <property type="match status" value="1"/>
</dbReference>
<evidence type="ECO:0000259" key="7">
    <source>
        <dbReference type="PROSITE" id="PS51022"/>
    </source>
</evidence>
<dbReference type="PANTHER" id="PTHR23122">
    <property type="entry name" value="MEMBRANE-ASSOCIATED GUANYLATE KINASE MAGUK"/>
    <property type="match status" value="1"/>
</dbReference>
<dbReference type="InterPro" id="IPR027417">
    <property type="entry name" value="P-loop_NTPase"/>
</dbReference>
<dbReference type="Proteomes" id="UP000327044">
    <property type="component" value="Unassembled WGS sequence"/>
</dbReference>
<dbReference type="SUPFAM" id="SSF52540">
    <property type="entry name" value="P-loop containing nucleoside triphosphate hydrolases"/>
    <property type="match status" value="1"/>
</dbReference>
<dbReference type="Pfam" id="PF00625">
    <property type="entry name" value="Guanylate_kin"/>
    <property type="match status" value="1"/>
</dbReference>
<dbReference type="PROSITE" id="PS50002">
    <property type="entry name" value="SH3"/>
    <property type="match status" value="1"/>
</dbReference>
<dbReference type="InParanoid" id="A0A5N4AJA2"/>
<dbReference type="EMBL" id="VVIM01000006">
    <property type="protein sequence ID" value="KAB0797288.1"/>
    <property type="molecule type" value="Genomic_DNA"/>
</dbReference>
<dbReference type="Gene3D" id="3.40.50.300">
    <property type="entry name" value="P-loop containing nucleotide triphosphate hydrolases"/>
    <property type="match status" value="1"/>
</dbReference>
<evidence type="ECO:0000259" key="4">
    <source>
        <dbReference type="PROSITE" id="PS50002"/>
    </source>
</evidence>
<reference evidence="8 9" key="1">
    <citation type="journal article" date="2018" name="Elife">
        <title>Firefly genomes illuminate parallel origins of bioluminescence in beetles.</title>
        <authorList>
            <person name="Fallon T.R."/>
            <person name="Lower S.E."/>
            <person name="Chang C.H."/>
            <person name="Bessho-Uehara M."/>
            <person name="Martin G.J."/>
            <person name="Bewick A.J."/>
            <person name="Behringer M."/>
            <person name="Debat H.J."/>
            <person name="Wong I."/>
            <person name="Day J.C."/>
            <person name="Suvorov A."/>
            <person name="Silva C.J."/>
            <person name="Stanger-Hall K.F."/>
            <person name="Hall D.W."/>
            <person name="Schmitz R.J."/>
            <person name="Nelson D.R."/>
            <person name="Lewis S.M."/>
            <person name="Shigenobu S."/>
            <person name="Bybee S.M."/>
            <person name="Larracuente A.M."/>
            <person name="Oba Y."/>
            <person name="Weng J.K."/>
        </authorList>
    </citation>
    <scope>NUCLEOTIDE SEQUENCE [LARGE SCALE GENOMIC DNA]</scope>
    <source>
        <strain evidence="8">1611_PpyrPB1</strain>
        <tissue evidence="8">Whole body</tissue>
    </source>
</reference>
<dbReference type="InterPro" id="IPR036892">
    <property type="entry name" value="L27_dom_sf"/>
</dbReference>
<keyword evidence="2 3" id="KW-0728">SH3 domain</keyword>
<dbReference type="SMART" id="SM00228">
    <property type="entry name" value="PDZ"/>
    <property type="match status" value="1"/>
</dbReference>
<dbReference type="SMART" id="SM00072">
    <property type="entry name" value="GuKc"/>
    <property type="match status" value="1"/>
</dbReference>
<dbReference type="InterPro" id="IPR014775">
    <property type="entry name" value="L27_C"/>
</dbReference>
<dbReference type="InterPro" id="IPR036034">
    <property type="entry name" value="PDZ_sf"/>
</dbReference>
<dbReference type="OrthoDB" id="65789at2759"/>
<sequence length="630" mass="71524">MVRTCCGTKWRQRPLTETLRGCADIRAFGKLTSTYKIASGIAALEDLRDNIDELDGKSGIDETDLIFLKGLMDSPVMQRLVKVQDRLEDHPKLSKPVCLGNIALVKELTLRCNRSKLREARELARLLSKPHFQALINTHDQIGEGKGEYREPQIDHIFPEINGMPSETIRMVGIRRKYDEPLGLTVEVDGAGNLVIARILGGGSIDKQGLLHVGDIILEVNGAVVYTPEDLQTEIARAKESVTLKISPRESVETSGTHAAQVTAGTTLGGKQKKLTCYMRALFEYDPQEDTLLPCKEIGLKFDRGDILQIVDQKDPNWWQAKRYGLDGPAGLIPSPELEERRKAFVVPEADFVHKIGICGARIAKRKKKYLYKSKSSSDFDKAELLLYEEVTRMPPFKRKTLVLIGTQGVGRRTLKNRLINSDPEKFGTICPWTSRPPRVLEENGQTYWFAERSEMEDEIKNHKFLEHGEYNGHLYGTHLDTIREIIKQGKMCILDCSPQALKLLRNSTDFLPYVIFIAAPGMEQLKDLYDVSRSTGNLRASNRNLSFDRQSSIRYSSRRARTLESLASLYEEEDLKRTLEDSASMQRTFDQYIDLVITNNDFDSTFRKIIEALESLATEHQWVPVNWIY</sequence>
<feature type="domain" description="Guanylate kinase-like" evidence="5">
    <location>
        <begin position="399"/>
        <end position="615"/>
    </location>
</feature>
<dbReference type="InterPro" id="IPR008144">
    <property type="entry name" value="Guanylate_kin-like_dom"/>
</dbReference>
<name>A0A5N4AJA2_PHOPY</name>
<dbReference type="CDD" id="cd11862">
    <property type="entry name" value="SH3_MPP"/>
    <property type="match status" value="1"/>
</dbReference>
<dbReference type="InterPro" id="IPR001452">
    <property type="entry name" value="SH3_domain"/>
</dbReference>
<dbReference type="Pfam" id="PF00595">
    <property type="entry name" value="PDZ"/>
    <property type="match status" value="1"/>
</dbReference>
<dbReference type="Gene3D" id="1.10.287.650">
    <property type="entry name" value="L27 domain"/>
    <property type="match status" value="1"/>
</dbReference>
<dbReference type="InterPro" id="IPR050716">
    <property type="entry name" value="MAGUK"/>
</dbReference>
<feature type="domain" description="PDZ" evidence="6">
    <location>
        <begin position="171"/>
        <end position="250"/>
    </location>
</feature>
<evidence type="ECO:0000313" key="8">
    <source>
        <dbReference type="EMBL" id="KAB0797288.1"/>
    </source>
</evidence>
<evidence type="ECO:0000256" key="1">
    <source>
        <dbReference type="ARBA" id="ARBA00007014"/>
    </source>
</evidence>
<comment type="caution">
    <text evidence="8">The sequence shown here is derived from an EMBL/GenBank/DDBJ whole genome shotgun (WGS) entry which is preliminary data.</text>
</comment>
<evidence type="ECO:0000313" key="9">
    <source>
        <dbReference type="Proteomes" id="UP000327044"/>
    </source>
</evidence>
<dbReference type="Pfam" id="PF02828">
    <property type="entry name" value="L27"/>
    <property type="match status" value="1"/>
</dbReference>
<comment type="similarity">
    <text evidence="1">Belongs to the MAGUK family.</text>
</comment>
<dbReference type="GO" id="GO:0030054">
    <property type="term" value="C:cell junction"/>
    <property type="evidence" value="ECO:0007669"/>
    <property type="project" value="UniProtKB-ARBA"/>
</dbReference>
<dbReference type="AlphaFoldDB" id="A0A5N4AJA2"/>
<dbReference type="InterPro" id="IPR004172">
    <property type="entry name" value="L27_dom"/>
</dbReference>
<dbReference type="SUPFAM" id="SSF101288">
    <property type="entry name" value="L27 domain"/>
    <property type="match status" value="1"/>
</dbReference>
<evidence type="ECO:0000256" key="2">
    <source>
        <dbReference type="ARBA" id="ARBA00022443"/>
    </source>
</evidence>
<evidence type="ECO:0008006" key="10">
    <source>
        <dbReference type="Google" id="ProtNLM"/>
    </source>
</evidence>
<dbReference type="CDD" id="cd00071">
    <property type="entry name" value="GMPK"/>
    <property type="match status" value="1"/>
</dbReference>
<dbReference type="SUPFAM" id="SSF50156">
    <property type="entry name" value="PDZ domain-like"/>
    <property type="match status" value="1"/>
</dbReference>
<dbReference type="CDD" id="cd10832">
    <property type="entry name" value="PDZ_MPP6-MPP2-like"/>
    <property type="match status" value="1"/>
</dbReference>
<feature type="domain" description="SH3" evidence="4">
    <location>
        <begin position="274"/>
        <end position="343"/>
    </location>
</feature>
<dbReference type="Gene3D" id="2.30.30.40">
    <property type="entry name" value="SH3 Domains"/>
    <property type="match status" value="1"/>
</dbReference>
<evidence type="ECO:0000259" key="6">
    <source>
        <dbReference type="PROSITE" id="PS50106"/>
    </source>
</evidence>
<dbReference type="SMART" id="SM00326">
    <property type="entry name" value="SH3"/>
    <property type="match status" value="1"/>
</dbReference>
<feature type="domain" description="L27" evidence="7">
    <location>
        <begin position="94"/>
        <end position="150"/>
    </location>
</feature>
<dbReference type="Pfam" id="PF07653">
    <property type="entry name" value="SH3_2"/>
    <property type="match status" value="1"/>
</dbReference>
<dbReference type="SUPFAM" id="SSF50044">
    <property type="entry name" value="SH3-domain"/>
    <property type="match status" value="1"/>
</dbReference>
<dbReference type="InterPro" id="IPR036028">
    <property type="entry name" value="SH3-like_dom_sf"/>
</dbReference>
<dbReference type="InterPro" id="IPR008145">
    <property type="entry name" value="GK/Ca_channel_bsu"/>
</dbReference>
<dbReference type="FunCoup" id="A0A5N4AJA2">
    <property type="interactions" value="243"/>
</dbReference>
<organism evidence="8 9">
    <name type="scientific">Photinus pyralis</name>
    <name type="common">Common eastern firefly</name>
    <name type="synonym">Lampyris pyralis</name>
    <dbReference type="NCBI Taxonomy" id="7054"/>
    <lineage>
        <taxon>Eukaryota</taxon>
        <taxon>Metazoa</taxon>
        <taxon>Ecdysozoa</taxon>
        <taxon>Arthropoda</taxon>
        <taxon>Hexapoda</taxon>
        <taxon>Insecta</taxon>
        <taxon>Pterygota</taxon>
        <taxon>Neoptera</taxon>
        <taxon>Endopterygota</taxon>
        <taxon>Coleoptera</taxon>
        <taxon>Polyphaga</taxon>
        <taxon>Elateriformia</taxon>
        <taxon>Elateroidea</taxon>
        <taxon>Lampyridae</taxon>
        <taxon>Lampyrinae</taxon>
        <taxon>Photinus</taxon>
    </lineage>
</organism>
<dbReference type="PROSITE" id="PS51022">
    <property type="entry name" value="L27"/>
    <property type="match status" value="1"/>
</dbReference>
<evidence type="ECO:0000259" key="5">
    <source>
        <dbReference type="PROSITE" id="PS50052"/>
    </source>
</evidence>
<protein>
    <recommendedName>
        <fullName evidence="10">MAGUK p55 subfamily member 6</fullName>
    </recommendedName>
</protein>